<dbReference type="OrthoDB" id="9801934at2"/>
<dbReference type="Pfam" id="PF02769">
    <property type="entry name" value="AIRS_C"/>
    <property type="match status" value="1"/>
</dbReference>
<protein>
    <submittedName>
        <fullName evidence="4 5">Hydrogenase</fullName>
    </submittedName>
</protein>
<dbReference type="EMBL" id="JHEG04000001">
    <property type="protein sequence ID" value="KAF3888169.1"/>
    <property type="molecule type" value="Genomic_DNA"/>
</dbReference>
<dbReference type="Pfam" id="PF00586">
    <property type="entry name" value="AIRS"/>
    <property type="match status" value="1"/>
</dbReference>
<dbReference type="InterPro" id="IPR036921">
    <property type="entry name" value="PurM-like_N_sf"/>
</dbReference>
<dbReference type="SUPFAM" id="SSF55326">
    <property type="entry name" value="PurM N-terminal domain-like"/>
    <property type="match status" value="1"/>
</dbReference>
<organism evidence="5">
    <name type="scientific">Tolypothrix bouteillei VB521301</name>
    <dbReference type="NCBI Taxonomy" id="1479485"/>
    <lineage>
        <taxon>Bacteria</taxon>
        <taxon>Bacillati</taxon>
        <taxon>Cyanobacteriota</taxon>
        <taxon>Cyanophyceae</taxon>
        <taxon>Nostocales</taxon>
        <taxon>Tolypothrichaceae</taxon>
        <taxon>Tolypothrix</taxon>
    </lineage>
</organism>
<dbReference type="EMBL" id="JHEG02000019">
    <property type="protein sequence ID" value="KIE12915.1"/>
    <property type="molecule type" value="Genomic_DNA"/>
</dbReference>
<dbReference type="AlphaFoldDB" id="A0A0C1RLR5"/>
<dbReference type="STRING" id="1479485.DA73_0205460"/>
<comment type="caution">
    <text evidence="5">The sequence shown here is derived from an EMBL/GenBank/DDBJ whole genome shotgun (WGS) entry which is preliminary data.</text>
</comment>
<feature type="domain" description="PurM-like N-terminal" evidence="2">
    <location>
        <begin position="74"/>
        <end position="180"/>
    </location>
</feature>
<dbReference type="PANTHER" id="PTHR30303:SF0">
    <property type="entry name" value="CARBAMOYL DEHYDRATASE HYPE"/>
    <property type="match status" value="1"/>
</dbReference>
<keyword evidence="6" id="KW-1185">Reference proteome</keyword>
<dbReference type="FunFam" id="3.30.1330.10:FF:000015">
    <property type="entry name" value="Hydrogenase expression/formation protein HypE"/>
    <property type="match status" value="1"/>
</dbReference>
<dbReference type="PANTHER" id="PTHR30303">
    <property type="entry name" value="HYDROGENASE ISOENZYMES FORMATION PROTEIN HYPE"/>
    <property type="match status" value="1"/>
</dbReference>
<dbReference type="Gene3D" id="3.30.1330.10">
    <property type="entry name" value="PurM-like, N-terminal domain"/>
    <property type="match status" value="1"/>
</dbReference>
<dbReference type="InterPro" id="IPR016188">
    <property type="entry name" value="PurM-like_N"/>
</dbReference>
<evidence type="ECO:0000259" key="2">
    <source>
        <dbReference type="Pfam" id="PF00586"/>
    </source>
</evidence>
<evidence type="ECO:0000313" key="6">
    <source>
        <dbReference type="Proteomes" id="UP000029738"/>
    </source>
</evidence>
<dbReference type="Gene3D" id="3.90.650.10">
    <property type="entry name" value="PurM-like C-terminal domain"/>
    <property type="match status" value="1"/>
</dbReference>
<proteinExistence type="inferred from homology"/>
<gene>
    <name evidence="4" type="primary">hypE</name>
    <name evidence="5" type="ORF">DA73_0205460</name>
    <name evidence="4" type="ORF">DA73_0400023755</name>
</gene>
<dbReference type="Proteomes" id="UP000029738">
    <property type="component" value="Unassembled WGS sequence"/>
</dbReference>
<dbReference type="SUPFAM" id="SSF56042">
    <property type="entry name" value="PurM C-terminal domain-like"/>
    <property type="match status" value="1"/>
</dbReference>
<dbReference type="InterPro" id="IPR010918">
    <property type="entry name" value="PurM-like_C_dom"/>
</dbReference>
<sequence length="366" mass="38787">MNFSPANSGQHSFSPKVQLFRRPVTVTDTHITLAHGSGGTAMHDLIDDIFVKSFDNPILSELEDQASFNLANLLQQGDRLAFTTDSYVVDPLFFPGGDIGKLAVNGTVNDLAMSGAKPLYLSCGVILEEGLAVETLRRVADSMQVAAKEAGIKIVTGDTKVVHRGAADKLFINTAGIGVIPVGVSISARNLQPGDVVIVNGELGNHGTAILIARGELALDTHIESDCQPLNGLVDTILSVCPDVRAMRDVTRGGLATVLNEFAVSSQVGIRLHEQALPVREEVKGVCEILGLDPLYLANEGKLVVVVRREKADIVLSAMQSHPAGKDACIVGEVASSPSGVVLLKTVFGTERIVDMLVGEQLPRIC</sequence>
<dbReference type="RefSeq" id="WP_038080625.1">
    <property type="nucleotide sequence ID" value="NZ_JHEG04000001.1"/>
</dbReference>
<evidence type="ECO:0000259" key="3">
    <source>
        <dbReference type="Pfam" id="PF02769"/>
    </source>
</evidence>
<reference evidence="5" key="1">
    <citation type="journal article" date="2015" name="Genome Announc.">
        <title>Draft Genome Sequence of Tolypothrix boutellei Strain VB521301.</title>
        <authorList>
            <person name="Chandrababunaidu M.M."/>
            <person name="Singh D."/>
            <person name="Sen D."/>
            <person name="Bhan S."/>
            <person name="Das S."/>
            <person name="Gupta A."/>
            <person name="Adhikary S.P."/>
            <person name="Tripathy S."/>
        </authorList>
    </citation>
    <scope>NUCLEOTIDE SEQUENCE</scope>
    <source>
        <strain evidence="5">VB521301</strain>
    </source>
</reference>
<evidence type="ECO:0000256" key="1">
    <source>
        <dbReference type="ARBA" id="ARBA00006243"/>
    </source>
</evidence>
<dbReference type="PIRSF" id="PIRSF005644">
    <property type="entry name" value="Hdrgns_mtr_HypE"/>
    <property type="match status" value="1"/>
</dbReference>
<dbReference type="GO" id="GO:0051604">
    <property type="term" value="P:protein maturation"/>
    <property type="evidence" value="ECO:0007669"/>
    <property type="project" value="TreeGrafter"/>
</dbReference>
<dbReference type="NCBIfam" id="TIGR02124">
    <property type="entry name" value="hypE"/>
    <property type="match status" value="1"/>
</dbReference>
<reference evidence="4" key="2">
    <citation type="submission" date="2019-11" db="EMBL/GenBank/DDBJ databases">
        <title>Improved Assembly of Tolypothrix boutellei genome.</title>
        <authorList>
            <person name="Sarangi A.N."/>
            <person name="Mukherjee M."/>
            <person name="Ghosh S."/>
            <person name="Singh D."/>
            <person name="Das A."/>
            <person name="Kant S."/>
            <person name="Prusty A."/>
            <person name="Tripathy S."/>
        </authorList>
    </citation>
    <scope>NUCLEOTIDE SEQUENCE</scope>
    <source>
        <strain evidence="4">VB521301</strain>
    </source>
</reference>
<comment type="similarity">
    <text evidence="1">Belongs to the HypE family.</text>
</comment>
<dbReference type="InterPro" id="IPR011854">
    <property type="entry name" value="HypE"/>
</dbReference>
<evidence type="ECO:0000313" key="4">
    <source>
        <dbReference type="EMBL" id="KAF3888169.1"/>
    </source>
</evidence>
<feature type="domain" description="PurM-like C-terminal" evidence="3">
    <location>
        <begin position="192"/>
        <end position="343"/>
    </location>
</feature>
<evidence type="ECO:0000313" key="5">
    <source>
        <dbReference type="EMBL" id="KIE12915.1"/>
    </source>
</evidence>
<dbReference type="CDD" id="cd02197">
    <property type="entry name" value="HypE"/>
    <property type="match status" value="1"/>
</dbReference>
<name>A0A0C1RLR5_9CYAN</name>
<accession>A0A0C1RLR5</accession>
<dbReference type="InterPro" id="IPR036676">
    <property type="entry name" value="PurM-like_C_sf"/>
</dbReference>